<dbReference type="PANTHER" id="PTHR10151:SF120">
    <property type="entry name" value="BIS(5'-ADENOSYL)-TRIPHOSPHATASE"/>
    <property type="match status" value="1"/>
</dbReference>
<dbReference type="InterPro" id="IPR017850">
    <property type="entry name" value="Alkaline_phosphatase_core_sf"/>
</dbReference>
<dbReference type="STRING" id="1754191.A0A1Y1VEB3"/>
<accession>A0A1Y1VEB3</accession>
<dbReference type="CDD" id="cd16018">
    <property type="entry name" value="Enpp"/>
    <property type="match status" value="1"/>
</dbReference>
<dbReference type="EMBL" id="MCFH01000013">
    <property type="protein sequence ID" value="ORX53337.1"/>
    <property type="molecule type" value="Genomic_DNA"/>
</dbReference>
<feature type="transmembrane region" description="Helical" evidence="1">
    <location>
        <begin position="71"/>
        <end position="93"/>
    </location>
</feature>
<evidence type="ECO:0000313" key="2">
    <source>
        <dbReference type="EMBL" id="ORX53337.1"/>
    </source>
</evidence>
<dbReference type="GO" id="GO:0017111">
    <property type="term" value="F:ribonucleoside triphosphate phosphatase activity"/>
    <property type="evidence" value="ECO:0007669"/>
    <property type="project" value="TreeGrafter"/>
</dbReference>
<keyword evidence="1" id="KW-1133">Transmembrane helix</keyword>
<name>A0A1Y1VEB3_9FUNG</name>
<evidence type="ECO:0000256" key="1">
    <source>
        <dbReference type="SAM" id="Phobius"/>
    </source>
</evidence>
<keyword evidence="3" id="KW-1185">Reference proteome</keyword>
<dbReference type="GO" id="GO:0009141">
    <property type="term" value="P:nucleoside triphosphate metabolic process"/>
    <property type="evidence" value="ECO:0007669"/>
    <property type="project" value="TreeGrafter"/>
</dbReference>
<dbReference type="SUPFAM" id="SSF53649">
    <property type="entry name" value="Alkaline phosphatase-like"/>
    <property type="match status" value="1"/>
</dbReference>
<dbReference type="OrthoDB" id="415411at2759"/>
<protein>
    <submittedName>
        <fullName evidence="2">Phosphodiest-domain-containing protein</fullName>
    </submittedName>
</protein>
<organism evidence="2 3">
    <name type="scientific">Piromyces finnis</name>
    <dbReference type="NCBI Taxonomy" id="1754191"/>
    <lineage>
        <taxon>Eukaryota</taxon>
        <taxon>Fungi</taxon>
        <taxon>Fungi incertae sedis</taxon>
        <taxon>Chytridiomycota</taxon>
        <taxon>Chytridiomycota incertae sedis</taxon>
        <taxon>Neocallimastigomycetes</taxon>
        <taxon>Neocallimastigales</taxon>
        <taxon>Neocallimastigaceae</taxon>
        <taxon>Piromyces</taxon>
    </lineage>
</organism>
<evidence type="ECO:0000313" key="3">
    <source>
        <dbReference type="Proteomes" id="UP000193719"/>
    </source>
</evidence>
<dbReference type="Pfam" id="PF01663">
    <property type="entry name" value="Phosphodiest"/>
    <property type="match status" value="1"/>
</dbReference>
<proteinExistence type="predicted"/>
<dbReference type="GO" id="GO:0047429">
    <property type="term" value="F:nucleoside triphosphate diphosphatase activity"/>
    <property type="evidence" value="ECO:0007669"/>
    <property type="project" value="TreeGrafter"/>
</dbReference>
<dbReference type="PANTHER" id="PTHR10151">
    <property type="entry name" value="ECTONUCLEOTIDE PYROPHOSPHATASE/PHOSPHODIESTERASE"/>
    <property type="match status" value="1"/>
</dbReference>
<dbReference type="Gene3D" id="3.30.1360.180">
    <property type="match status" value="1"/>
</dbReference>
<sequence length="505" mass="58030">MTEQPIQHIEVKNKRRRRKLNRNRKENSNEDSVQLLVKDETLDIPSIEGNNSLSNFDLNPLKKEKEFMLKVFFNLWTVLLGAIFIATFVISTYHDSKIDPSNVKTTLILFSIDGFRREYLDRKKTPTLATIAEYGVSAEYMISQFPTETFPNHYSIITGLFPESHGIVSNVFYDPKLNATFDYTDPNCAKDPDGKWFKGEPLWVTANKNGHKTASLMWVGSETMINGEKPNYVVPFGEMDLDEKVDAIFEWLQLPAKDRPSFISVYIPDLDTVGHEKGPSSNDITRKLVEIDQMFAKFISKLEDSELINFIDIMVVSDHGMSDTEPSKALFIDDYLDMKKVDVFDTYPMATIQPKNISDINLVYDKLLNASRVGNETLYKVWITNENEGKSDYLIPERYHYSSLINERISPIVTVPKPPYTWVTKKDFNKETFPRGVHGYENTIDDMKAIFLARGPSFQKKVNFTMEPFANTELYEVMCRILRIKSAPNNSTESGRALFDKVLNI</sequence>
<reference evidence="2 3" key="2">
    <citation type="submission" date="2016-08" db="EMBL/GenBank/DDBJ databases">
        <title>Pervasive Adenine N6-methylation of Active Genes in Fungi.</title>
        <authorList>
            <consortium name="DOE Joint Genome Institute"/>
            <person name="Mondo S.J."/>
            <person name="Dannebaum R.O."/>
            <person name="Kuo R.C."/>
            <person name="Labutti K."/>
            <person name="Haridas S."/>
            <person name="Kuo A."/>
            <person name="Salamov A."/>
            <person name="Ahrendt S.R."/>
            <person name="Lipzen A."/>
            <person name="Sullivan W."/>
            <person name="Andreopoulos W.B."/>
            <person name="Clum A."/>
            <person name="Lindquist E."/>
            <person name="Daum C."/>
            <person name="Ramamoorthy G.K."/>
            <person name="Gryganskyi A."/>
            <person name="Culley D."/>
            <person name="Magnuson J.K."/>
            <person name="James T.Y."/>
            <person name="O'Malley M.A."/>
            <person name="Stajich J.E."/>
            <person name="Spatafora J.W."/>
            <person name="Visel A."/>
            <person name="Grigoriev I.V."/>
        </authorList>
    </citation>
    <scope>NUCLEOTIDE SEQUENCE [LARGE SCALE GENOMIC DNA]</scope>
    <source>
        <strain evidence="3">finn</strain>
    </source>
</reference>
<gene>
    <name evidence="2" type="ORF">BCR36DRAFT_582190</name>
</gene>
<comment type="caution">
    <text evidence="2">The sequence shown here is derived from an EMBL/GenBank/DDBJ whole genome shotgun (WGS) entry which is preliminary data.</text>
</comment>
<reference evidence="2 3" key="1">
    <citation type="submission" date="2016-08" db="EMBL/GenBank/DDBJ databases">
        <title>Genomes of anaerobic fungi encode conserved fungal cellulosomes for biomass hydrolysis.</title>
        <authorList>
            <consortium name="DOE Joint Genome Institute"/>
            <person name="Haitjema C.H."/>
            <person name="Gilmore S.P."/>
            <person name="Henske J.K."/>
            <person name="Solomon K.V."/>
            <person name="De Groot R."/>
            <person name="Kuo A."/>
            <person name="Mondo S.J."/>
            <person name="Salamov A.A."/>
            <person name="Labutti K."/>
            <person name="Zhao Z."/>
            <person name="Chiniquy J."/>
            <person name="Barry K."/>
            <person name="Brewer H.M."/>
            <person name="Purvine S.O."/>
            <person name="Wright A.T."/>
            <person name="Boxma B."/>
            <person name="Van Alen T."/>
            <person name="Hackstein J.H."/>
            <person name="Baker S.E."/>
            <person name="Grigoriev I.V."/>
            <person name="O'Malley M.A."/>
        </authorList>
    </citation>
    <scope>NUCLEOTIDE SEQUENCE [LARGE SCALE GENOMIC DNA]</scope>
    <source>
        <strain evidence="3">finn</strain>
    </source>
</reference>
<keyword evidence="1" id="KW-0472">Membrane</keyword>
<dbReference type="AlphaFoldDB" id="A0A1Y1VEB3"/>
<dbReference type="InterPro" id="IPR002591">
    <property type="entry name" value="Phosphodiest/P_Trfase"/>
</dbReference>
<keyword evidence="1" id="KW-0812">Transmembrane</keyword>
<dbReference type="Gene3D" id="3.40.720.10">
    <property type="entry name" value="Alkaline Phosphatase, subunit A"/>
    <property type="match status" value="1"/>
</dbReference>
<dbReference type="Proteomes" id="UP000193719">
    <property type="component" value="Unassembled WGS sequence"/>
</dbReference>